<evidence type="ECO:0000313" key="5">
    <source>
        <dbReference type="EMBL" id="SFM24123.1"/>
    </source>
</evidence>
<dbReference type="OrthoDB" id="9815825at2"/>
<dbReference type="AlphaFoldDB" id="A0A1I4P9T9"/>
<keyword evidence="2" id="KW-0560">Oxidoreductase</keyword>
<accession>A0A1I4P9T9</accession>
<dbReference type="Pfam" id="PF01408">
    <property type="entry name" value="GFO_IDH_MocA"/>
    <property type="match status" value="1"/>
</dbReference>
<dbReference type="InterPro" id="IPR000683">
    <property type="entry name" value="Gfo/Idh/MocA-like_OxRdtase_N"/>
</dbReference>
<dbReference type="Proteomes" id="UP000198565">
    <property type="component" value="Unassembled WGS sequence"/>
</dbReference>
<protein>
    <submittedName>
        <fullName evidence="5">Predicted dehydrogenase</fullName>
    </submittedName>
</protein>
<evidence type="ECO:0000259" key="4">
    <source>
        <dbReference type="Pfam" id="PF22725"/>
    </source>
</evidence>
<dbReference type="GO" id="GO:0016491">
    <property type="term" value="F:oxidoreductase activity"/>
    <property type="evidence" value="ECO:0007669"/>
    <property type="project" value="UniProtKB-KW"/>
</dbReference>
<proteinExistence type="inferred from homology"/>
<dbReference type="STRING" id="334253.SAMN04487943_110137"/>
<dbReference type="PANTHER" id="PTHR22604">
    <property type="entry name" value="OXIDOREDUCTASES"/>
    <property type="match status" value="1"/>
</dbReference>
<name>A0A1I4P9T9_9BACI</name>
<gene>
    <name evidence="5" type="ORF">SAMN04487943_110137</name>
</gene>
<dbReference type="Pfam" id="PF22725">
    <property type="entry name" value="GFO_IDH_MocA_C3"/>
    <property type="match status" value="1"/>
</dbReference>
<sequence length="330" mass="36713">MATLKWGILSTAKIGRTQVIPAIQRSGNGEVVAIASRNQQTAKEAAEELNIPRTFDSYEALIDDPEIDAVYIPLPNALHKEWVIKAAEKKKHVLCEKPVAVTNEELEEMIIACEKNSVVFMEAFMYQFHPQHQKVKKLIHEGVIGDVAFMRASFSFYLEDRSNIRLNHDLGGGSMFDVGCYSLHAIRNILEQEPVSVYASAHYHPELNVDTTMTGTLNFGNGIVTSFDSSFDCASREQYEVVGSKGNITITSAFRPDTNEGMIGEIHVKTDEGTEVLEAAGDQYTLMAENFANAVLNKQSLFYDTTKMRNQMKVLDAVYESSKTGQVISL</sequence>
<dbReference type="Gene3D" id="3.30.360.10">
    <property type="entry name" value="Dihydrodipicolinate Reductase, domain 2"/>
    <property type="match status" value="1"/>
</dbReference>
<evidence type="ECO:0000256" key="2">
    <source>
        <dbReference type="ARBA" id="ARBA00023002"/>
    </source>
</evidence>
<dbReference type="Gene3D" id="3.40.50.720">
    <property type="entry name" value="NAD(P)-binding Rossmann-like Domain"/>
    <property type="match status" value="1"/>
</dbReference>
<dbReference type="SUPFAM" id="SSF55347">
    <property type="entry name" value="Glyceraldehyde-3-phosphate dehydrogenase-like, C-terminal domain"/>
    <property type="match status" value="1"/>
</dbReference>
<feature type="domain" description="Gfo/Idh/MocA-like oxidoreductase N-terminal" evidence="3">
    <location>
        <begin position="5"/>
        <end position="123"/>
    </location>
</feature>
<dbReference type="PANTHER" id="PTHR22604:SF105">
    <property type="entry name" value="TRANS-1,2-DIHYDROBENZENE-1,2-DIOL DEHYDROGENASE"/>
    <property type="match status" value="1"/>
</dbReference>
<dbReference type="GO" id="GO:0000166">
    <property type="term" value="F:nucleotide binding"/>
    <property type="evidence" value="ECO:0007669"/>
    <property type="project" value="InterPro"/>
</dbReference>
<comment type="similarity">
    <text evidence="1">Belongs to the Gfo/Idh/MocA family.</text>
</comment>
<reference evidence="6" key="1">
    <citation type="submission" date="2016-10" db="EMBL/GenBank/DDBJ databases">
        <authorList>
            <person name="Varghese N."/>
            <person name="Submissions S."/>
        </authorList>
    </citation>
    <scope>NUCLEOTIDE SEQUENCE [LARGE SCALE GENOMIC DNA]</scope>
    <source>
        <strain evidence="6">CGMCC 1.4250</strain>
    </source>
</reference>
<dbReference type="InterPro" id="IPR036291">
    <property type="entry name" value="NAD(P)-bd_dom_sf"/>
</dbReference>
<keyword evidence="6" id="KW-1185">Reference proteome</keyword>
<dbReference type="InterPro" id="IPR055170">
    <property type="entry name" value="GFO_IDH_MocA-like_dom"/>
</dbReference>
<evidence type="ECO:0000259" key="3">
    <source>
        <dbReference type="Pfam" id="PF01408"/>
    </source>
</evidence>
<evidence type="ECO:0000256" key="1">
    <source>
        <dbReference type="ARBA" id="ARBA00010928"/>
    </source>
</evidence>
<dbReference type="SUPFAM" id="SSF51735">
    <property type="entry name" value="NAD(P)-binding Rossmann-fold domains"/>
    <property type="match status" value="1"/>
</dbReference>
<organism evidence="5 6">
    <name type="scientific">Gracilibacillus orientalis</name>
    <dbReference type="NCBI Taxonomy" id="334253"/>
    <lineage>
        <taxon>Bacteria</taxon>
        <taxon>Bacillati</taxon>
        <taxon>Bacillota</taxon>
        <taxon>Bacilli</taxon>
        <taxon>Bacillales</taxon>
        <taxon>Bacillaceae</taxon>
        <taxon>Gracilibacillus</taxon>
    </lineage>
</organism>
<dbReference type="EMBL" id="FOTR01000010">
    <property type="protein sequence ID" value="SFM24123.1"/>
    <property type="molecule type" value="Genomic_DNA"/>
</dbReference>
<dbReference type="RefSeq" id="WP_091484928.1">
    <property type="nucleotide sequence ID" value="NZ_FOTR01000010.1"/>
</dbReference>
<feature type="domain" description="GFO/IDH/MocA-like oxidoreductase" evidence="4">
    <location>
        <begin position="132"/>
        <end position="248"/>
    </location>
</feature>
<evidence type="ECO:0000313" key="6">
    <source>
        <dbReference type="Proteomes" id="UP000198565"/>
    </source>
</evidence>
<dbReference type="InterPro" id="IPR050984">
    <property type="entry name" value="Gfo/Idh/MocA_domain"/>
</dbReference>